<gene>
    <name evidence="1" type="ORF">AHMF7616_05309</name>
    <name evidence="2" type="ORF">AHMF7616_05353</name>
</gene>
<accession>A0A369Q5A0</accession>
<sequence length="75" mass="8554">MQLQGKQLNLELPIILEHSKIEFSYTIKKPEIKISFKIVVRKYRGWLVDCLTVLNLIAPFATSSNTLYSSVASKV</sequence>
<dbReference type="EMBL" id="QASA01000003">
    <property type="protein sequence ID" value="RDC58719.1"/>
    <property type="molecule type" value="Genomic_DNA"/>
</dbReference>
<dbReference type="AlphaFoldDB" id="A0A369Q5A0"/>
<evidence type="ECO:0000313" key="2">
    <source>
        <dbReference type="EMBL" id="RDC58719.1"/>
    </source>
</evidence>
<proteinExistence type="predicted"/>
<protein>
    <submittedName>
        <fullName evidence="1">Uncharacterized protein</fullName>
    </submittedName>
</protein>
<evidence type="ECO:0000313" key="3">
    <source>
        <dbReference type="Proteomes" id="UP000253919"/>
    </source>
</evidence>
<name>A0A369Q5A0_9BACT</name>
<dbReference type="Proteomes" id="UP000253919">
    <property type="component" value="Unassembled WGS sequence"/>
</dbReference>
<evidence type="ECO:0000313" key="1">
    <source>
        <dbReference type="EMBL" id="RDC58675.1"/>
    </source>
</evidence>
<comment type="caution">
    <text evidence="1">The sequence shown here is derived from an EMBL/GenBank/DDBJ whole genome shotgun (WGS) entry which is preliminary data.</text>
</comment>
<reference evidence="1 3" key="1">
    <citation type="submission" date="2018-04" db="EMBL/GenBank/DDBJ databases">
        <title>Adhaeribacter sp. HMF7616 genome sequencing and assembly.</title>
        <authorList>
            <person name="Kang H."/>
            <person name="Kang J."/>
            <person name="Cha I."/>
            <person name="Kim H."/>
            <person name="Joh K."/>
        </authorList>
    </citation>
    <scope>NUCLEOTIDE SEQUENCE [LARGE SCALE GENOMIC DNA]</scope>
    <source>
        <strain evidence="1 3">HMF7616</strain>
    </source>
</reference>
<dbReference type="EMBL" id="QASA01000003">
    <property type="protein sequence ID" value="RDC58675.1"/>
    <property type="molecule type" value="Genomic_DNA"/>
</dbReference>
<organism evidence="1 3">
    <name type="scientific">Adhaeribacter pallidiroseus</name>
    <dbReference type="NCBI Taxonomy" id="2072847"/>
    <lineage>
        <taxon>Bacteria</taxon>
        <taxon>Pseudomonadati</taxon>
        <taxon>Bacteroidota</taxon>
        <taxon>Cytophagia</taxon>
        <taxon>Cytophagales</taxon>
        <taxon>Hymenobacteraceae</taxon>
        <taxon>Adhaeribacter</taxon>
    </lineage>
</organism>
<keyword evidence="3" id="KW-1185">Reference proteome</keyword>